<dbReference type="AlphaFoldDB" id="A0A409Y2D2"/>
<keyword evidence="1" id="KW-0472">Membrane</keyword>
<proteinExistence type="predicted"/>
<gene>
    <name evidence="2" type="ORF">CVT26_000472</name>
</gene>
<protein>
    <submittedName>
        <fullName evidence="2">Uncharacterized protein</fullName>
    </submittedName>
</protein>
<keyword evidence="1" id="KW-1133">Transmembrane helix</keyword>
<dbReference type="InParanoid" id="A0A409Y2D2"/>
<evidence type="ECO:0000313" key="3">
    <source>
        <dbReference type="Proteomes" id="UP000284706"/>
    </source>
</evidence>
<dbReference type="Proteomes" id="UP000284706">
    <property type="component" value="Unassembled WGS sequence"/>
</dbReference>
<comment type="caution">
    <text evidence="2">The sequence shown here is derived from an EMBL/GenBank/DDBJ whole genome shotgun (WGS) entry which is preliminary data.</text>
</comment>
<organism evidence="2 3">
    <name type="scientific">Gymnopilus dilepis</name>
    <dbReference type="NCBI Taxonomy" id="231916"/>
    <lineage>
        <taxon>Eukaryota</taxon>
        <taxon>Fungi</taxon>
        <taxon>Dikarya</taxon>
        <taxon>Basidiomycota</taxon>
        <taxon>Agaricomycotina</taxon>
        <taxon>Agaricomycetes</taxon>
        <taxon>Agaricomycetidae</taxon>
        <taxon>Agaricales</taxon>
        <taxon>Agaricineae</taxon>
        <taxon>Hymenogastraceae</taxon>
        <taxon>Gymnopilus</taxon>
    </lineage>
</organism>
<name>A0A409Y2D2_9AGAR</name>
<reference evidence="2 3" key="1">
    <citation type="journal article" date="2018" name="Evol. Lett.">
        <title>Horizontal gene cluster transfer increased hallucinogenic mushroom diversity.</title>
        <authorList>
            <person name="Reynolds H.T."/>
            <person name="Vijayakumar V."/>
            <person name="Gluck-Thaler E."/>
            <person name="Korotkin H.B."/>
            <person name="Matheny P.B."/>
            <person name="Slot J.C."/>
        </authorList>
    </citation>
    <scope>NUCLEOTIDE SEQUENCE [LARGE SCALE GENOMIC DNA]</scope>
    <source>
        <strain evidence="2 3">SRW20</strain>
    </source>
</reference>
<keyword evidence="1" id="KW-0812">Transmembrane</keyword>
<dbReference type="EMBL" id="NHYE01001280">
    <property type="protein sequence ID" value="PPQ97196.1"/>
    <property type="molecule type" value="Genomic_DNA"/>
</dbReference>
<evidence type="ECO:0000313" key="2">
    <source>
        <dbReference type="EMBL" id="PPQ97196.1"/>
    </source>
</evidence>
<evidence type="ECO:0000256" key="1">
    <source>
        <dbReference type="SAM" id="Phobius"/>
    </source>
</evidence>
<accession>A0A409Y2D2</accession>
<feature type="transmembrane region" description="Helical" evidence="1">
    <location>
        <begin position="53"/>
        <end position="73"/>
    </location>
</feature>
<keyword evidence="3" id="KW-1185">Reference proteome</keyword>
<sequence>MTRTDSQVLISANIEIAPVELQSRKNTENMRIGQCGVRLGEIGLLGSMQKSGLGLGSSGVVGVVGIVVMSPLFELGRGQTDHVIELNNALRAVELYSERYTKLREYGKKQRSVQ</sequence>